<keyword evidence="2" id="KW-0472">Membrane</keyword>
<keyword evidence="1" id="KW-0175">Coiled coil</keyword>
<organism evidence="3 4">
    <name type="scientific">Malaciobacter marinus</name>
    <dbReference type="NCBI Taxonomy" id="505249"/>
    <lineage>
        <taxon>Bacteria</taxon>
        <taxon>Pseudomonadati</taxon>
        <taxon>Campylobacterota</taxon>
        <taxon>Epsilonproteobacteria</taxon>
        <taxon>Campylobacterales</taxon>
        <taxon>Arcobacteraceae</taxon>
        <taxon>Malaciobacter</taxon>
    </lineage>
</organism>
<dbReference type="EMBL" id="CP032101">
    <property type="protein sequence ID" value="AXX87145.1"/>
    <property type="molecule type" value="Genomic_DNA"/>
</dbReference>
<proteinExistence type="predicted"/>
<keyword evidence="2" id="KW-0812">Transmembrane</keyword>
<name>A0A347TKL7_9BACT</name>
<dbReference type="RefSeq" id="WP_118897396.1">
    <property type="nucleotide sequence ID" value="NZ_CP032101.1"/>
</dbReference>
<sequence>MSINIYSSIYEKLIDSNNNLSVDGLLAEYKITPGQLKTILVKIKENEYLAKEKSIIEIFLDELKDYNEEEIEVLLKKKNQTINKKENHNKNIEYLKKILSSIKCSFINNIDKLIILFKNKRYIIKKKNYIIVGSVFTVVFLGLLTFFTIPNNDKITDEVKIKTTNNKPFDNKTIENALTLKQVEKVQLKEEKSLQNNEIDTKLDNIKIIKNIENDTITAIIELNQQNQINPISSIEKEKKIKKEEEGDLIKSKKTTIFKIRDNLAQIKKHLMYENNMIKYKNKYYKENDILEGYKVFKITPVYVKFEDINKKIRKRVLLN</sequence>
<feature type="transmembrane region" description="Helical" evidence="2">
    <location>
        <begin position="128"/>
        <end position="149"/>
    </location>
</feature>
<keyword evidence="2" id="KW-1133">Transmembrane helix</keyword>
<dbReference type="AlphaFoldDB" id="A0A347TKL7"/>
<gene>
    <name evidence="3" type="ORF">AMRN_1409</name>
</gene>
<protein>
    <submittedName>
        <fullName evidence="3">Uncharacterized protein</fullName>
    </submittedName>
</protein>
<evidence type="ECO:0000256" key="1">
    <source>
        <dbReference type="SAM" id="Coils"/>
    </source>
</evidence>
<accession>A0A347TKL7</accession>
<evidence type="ECO:0000313" key="3">
    <source>
        <dbReference type="EMBL" id="AXX87145.1"/>
    </source>
</evidence>
<evidence type="ECO:0000256" key="2">
    <source>
        <dbReference type="SAM" id="Phobius"/>
    </source>
</evidence>
<evidence type="ECO:0000313" key="4">
    <source>
        <dbReference type="Proteomes" id="UP000264693"/>
    </source>
</evidence>
<dbReference type="KEGG" id="amar:AMRN_1409"/>
<feature type="coiled-coil region" evidence="1">
    <location>
        <begin position="49"/>
        <end position="91"/>
    </location>
</feature>
<dbReference type="Proteomes" id="UP000264693">
    <property type="component" value="Chromosome"/>
</dbReference>
<reference evidence="3 4" key="1">
    <citation type="submission" date="2018-08" db="EMBL/GenBank/DDBJ databases">
        <title>Complete genome of the Arcobacter marinus type strain JCM 15502.</title>
        <authorList>
            <person name="Miller W.G."/>
            <person name="Yee E."/>
            <person name="Huynh S."/>
            <person name="Parker C.T."/>
        </authorList>
    </citation>
    <scope>NUCLEOTIDE SEQUENCE [LARGE SCALE GENOMIC DNA]</scope>
    <source>
        <strain evidence="3 4">JCM 15502</strain>
    </source>
</reference>